<dbReference type="InterPro" id="IPR046433">
    <property type="entry name" value="ActCoA_hydro"/>
</dbReference>
<dbReference type="STRING" id="269796.Rru_A2513"/>
<keyword evidence="2" id="KW-0808">Transferase</keyword>
<dbReference type="GO" id="GO:0008775">
    <property type="term" value="F:acetate CoA-transferase activity"/>
    <property type="evidence" value="ECO:0007669"/>
    <property type="project" value="InterPro"/>
</dbReference>
<dbReference type="Gene3D" id="3.40.1080.20">
    <property type="entry name" value="Acetyl-CoA hydrolase/transferase C-terminal domain"/>
    <property type="match status" value="1"/>
</dbReference>
<dbReference type="EMBL" id="CP000230">
    <property type="protein sequence ID" value="ABC23313.1"/>
    <property type="molecule type" value="Genomic_DNA"/>
</dbReference>
<evidence type="ECO:0000256" key="1">
    <source>
        <dbReference type="ARBA" id="ARBA00009632"/>
    </source>
</evidence>
<dbReference type="Gene3D" id="3.40.1080.10">
    <property type="entry name" value="Glutaconate Coenzyme A-transferase"/>
    <property type="match status" value="1"/>
</dbReference>
<dbReference type="PATRIC" id="fig|269796.9.peg.2619"/>
<dbReference type="InterPro" id="IPR038460">
    <property type="entry name" value="AcetylCoA_hyd_C_sf"/>
</dbReference>
<feature type="domain" description="Acetyl-CoA hydrolase/transferase N-terminal" evidence="3">
    <location>
        <begin position="45"/>
        <end position="230"/>
    </location>
</feature>
<dbReference type="eggNOG" id="COG0427">
    <property type="taxonomic scope" value="Bacteria"/>
</dbReference>
<evidence type="ECO:0000259" key="3">
    <source>
        <dbReference type="Pfam" id="PF02550"/>
    </source>
</evidence>
<name>Q2RRD2_RHORT</name>
<comment type="similarity">
    <text evidence="1">Belongs to the acetyl-CoA hydrolase/transferase family.</text>
</comment>
<evidence type="ECO:0000256" key="2">
    <source>
        <dbReference type="ARBA" id="ARBA00022679"/>
    </source>
</evidence>
<dbReference type="InterPro" id="IPR026888">
    <property type="entry name" value="AcetylCoA_hyd_C"/>
</dbReference>
<dbReference type="KEGG" id="rru:Rru_A2513"/>
<feature type="domain" description="Acetyl-CoA hydrolase/transferase C-terminal" evidence="4">
    <location>
        <begin position="322"/>
        <end position="473"/>
    </location>
</feature>
<dbReference type="PhylomeDB" id="Q2RRD2"/>
<proteinExistence type="inferred from homology"/>
<dbReference type="GO" id="GO:0006083">
    <property type="term" value="P:acetate metabolic process"/>
    <property type="evidence" value="ECO:0007669"/>
    <property type="project" value="InterPro"/>
</dbReference>
<dbReference type="Pfam" id="PF13336">
    <property type="entry name" value="AcetylCoA_hyd_C"/>
    <property type="match status" value="1"/>
</dbReference>
<evidence type="ECO:0000313" key="6">
    <source>
        <dbReference type="Proteomes" id="UP000001929"/>
    </source>
</evidence>
<dbReference type="SUPFAM" id="SSF100950">
    <property type="entry name" value="NagB/RpiA/CoA transferase-like"/>
    <property type="match status" value="2"/>
</dbReference>
<dbReference type="EnsemblBacteria" id="ABC23313">
    <property type="protein sequence ID" value="ABC23313"/>
    <property type="gene ID" value="Rru_A2513"/>
</dbReference>
<dbReference type="InterPro" id="IPR037171">
    <property type="entry name" value="NagB/RpiA_transferase-like"/>
</dbReference>
<protein>
    <submittedName>
        <fullName evidence="5">Acetyl-CoA hydrolase/transferase</fullName>
    </submittedName>
</protein>
<evidence type="ECO:0000313" key="5">
    <source>
        <dbReference type="EMBL" id="ABC23313.1"/>
    </source>
</evidence>
<gene>
    <name evidence="5" type="ordered locus">Rru_A2513</name>
</gene>
<dbReference type="GO" id="GO:0016787">
    <property type="term" value="F:hydrolase activity"/>
    <property type="evidence" value="ECO:0007669"/>
    <property type="project" value="UniProtKB-KW"/>
</dbReference>
<dbReference type="HOGENOM" id="CLU_030703_1_0_5"/>
<dbReference type="Proteomes" id="UP000001929">
    <property type="component" value="Chromosome"/>
</dbReference>
<keyword evidence="5" id="KW-0378">Hydrolase</keyword>
<evidence type="ECO:0000259" key="4">
    <source>
        <dbReference type="Pfam" id="PF13336"/>
    </source>
</evidence>
<dbReference type="Pfam" id="PF02550">
    <property type="entry name" value="AcetylCoA_hydro"/>
    <property type="match status" value="1"/>
</dbReference>
<dbReference type="PANTHER" id="PTHR21432">
    <property type="entry name" value="ACETYL-COA HYDROLASE-RELATED"/>
    <property type="match status" value="1"/>
</dbReference>
<accession>Q2RRD2</accession>
<reference evidence="5 6" key="1">
    <citation type="journal article" date="2011" name="Stand. Genomic Sci.">
        <title>Complete genome sequence of Rhodospirillum rubrum type strain (S1).</title>
        <authorList>
            <person name="Munk A.C."/>
            <person name="Copeland A."/>
            <person name="Lucas S."/>
            <person name="Lapidus A."/>
            <person name="Del Rio T.G."/>
            <person name="Barry K."/>
            <person name="Detter J.C."/>
            <person name="Hammon N."/>
            <person name="Israni S."/>
            <person name="Pitluck S."/>
            <person name="Brettin T."/>
            <person name="Bruce D."/>
            <person name="Han C."/>
            <person name="Tapia R."/>
            <person name="Gilna P."/>
            <person name="Schmutz J."/>
            <person name="Larimer F."/>
            <person name="Land M."/>
            <person name="Kyrpides N.C."/>
            <person name="Mavromatis K."/>
            <person name="Richardson P."/>
            <person name="Rohde M."/>
            <person name="Goker M."/>
            <person name="Klenk H.P."/>
            <person name="Zhang Y."/>
            <person name="Roberts G.P."/>
            <person name="Reslewic S."/>
            <person name="Schwartz D.C."/>
        </authorList>
    </citation>
    <scope>NUCLEOTIDE SEQUENCE [LARGE SCALE GENOMIC DNA]</scope>
    <source>
        <strain evidence="6">ATCC 11170 / ATH 1.1.1 / DSM 467 / LMG 4362 / NCIMB 8255 / S1</strain>
    </source>
</reference>
<dbReference type="PANTHER" id="PTHR21432:SF20">
    <property type="entry name" value="ACETYL-COA HYDROLASE"/>
    <property type="match status" value="1"/>
</dbReference>
<dbReference type="Gene3D" id="3.30.750.70">
    <property type="entry name" value="4-hydroxybutyrate coenzyme like domains"/>
    <property type="match status" value="1"/>
</dbReference>
<dbReference type="InterPro" id="IPR003702">
    <property type="entry name" value="ActCoA_hydro_N"/>
</dbReference>
<organism evidence="5 6">
    <name type="scientific">Rhodospirillum rubrum (strain ATCC 11170 / ATH 1.1.1 / DSM 467 / LMG 4362 / NCIMB 8255 / S1)</name>
    <dbReference type="NCBI Taxonomy" id="269796"/>
    <lineage>
        <taxon>Bacteria</taxon>
        <taxon>Pseudomonadati</taxon>
        <taxon>Pseudomonadota</taxon>
        <taxon>Alphaproteobacteria</taxon>
        <taxon>Rhodospirillales</taxon>
        <taxon>Rhodospirillaceae</taxon>
        <taxon>Rhodospirillum</taxon>
    </lineage>
</organism>
<keyword evidence="6" id="KW-1185">Reference proteome</keyword>
<dbReference type="AlphaFoldDB" id="Q2RRD2"/>
<sequence length="479" mass="52445">MRAGRFRPYCFAESTDIPDVYRLDPSVGATSSHPGEEVRPVSFYDDDYRRKLVTPAEAVSPIRSGCNVILSMGVSQPPALMRAVADRARSGSLENIKLYYMHANEAALQTLLVPELMEVVRPCPLFMSAHDRSLAQKGYAVGQHWVHYVPSLFHQAARLLTEHITPDVFMLTVSPMDKAGFFSLGTNSDYGATVVRHARRVIVEVNPQMPRVFGESLLHISDVDAVVEHDAPLMEVHQKEGTEEDVIIARIIAEQIPDGATLQMGIGGVPNTVMEYLSNHSDLGLHSELFSPAMVTLIKKGVLNGRRKSVLPYKHVFTLALGNKEMYEFMDNNPSIVGYPVGWVNNPSVIRKNDGMISVNSAIEVDLTGQINSESLGGREFSGPGGQLDFIRGAYASKGGKSFVALHSTAKGGAISRIVCQLNGPVTDPRMDSHHVVTEFGCVCLKGMTIGERVRGLVKLAHPRFRDSLLEEARATGLL</sequence>